<evidence type="ECO:0000313" key="7">
    <source>
        <dbReference type="EMBL" id="CAD5117064.1"/>
    </source>
</evidence>
<dbReference type="GO" id="GO:0016020">
    <property type="term" value="C:membrane"/>
    <property type="evidence" value="ECO:0007669"/>
    <property type="project" value="UniProtKB-SubCell"/>
</dbReference>
<evidence type="ECO:0000256" key="3">
    <source>
        <dbReference type="ARBA" id="ARBA00022989"/>
    </source>
</evidence>
<dbReference type="PANTHER" id="PTHR21676:SF1">
    <property type="entry name" value="PROTEIN STUM HOMOLOG"/>
    <property type="match status" value="1"/>
</dbReference>
<dbReference type="PANTHER" id="PTHR21676">
    <property type="entry name" value="PROTEIN STUM"/>
    <property type="match status" value="1"/>
</dbReference>
<proteinExistence type="predicted"/>
<name>A0A7I8VP39_9ANNE</name>
<organism evidence="7 8">
    <name type="scientific">Dimorphilus gyrociliatus</name>
    <dbReference type="NCBI Taxonomy" id="2664684"/>
    <lineage>
        <taxon>Eukaryota</taxon>
        <taxon>Metazoa</taxon>
        <taxon>Spiralia</taxon>
        <taxon>Lophotrochozoa</taxon>
        <taxon>Annelida</taxon>
        <taxon>Polychaeta</taxon>
        <taxon>Polychaeta incertae sedis</taxon>
        <taxon>Dinophilidae</taxon>
        <taxon>Dimorphilus</taxon>
    </lineage>
</organism>
<reference evidence="7 8" key="1">
    <citation type="submission" date="2020-08" db="EMBL/GenBank/DDBJ databases">
        <authorList>
            <person name="Hejnol A."/>
        </authorList>
    </citation>
    <scope>NUCLEOTIDE SEQUENCE [LARGE SCALE GENOMIC DNA]</scope>
</reference>
<sequence length="167" mass="18371">MDDTLETTVPLAGHKAGPSLGSKKPSVVIKEPERTTYEVVKIEEKHGPLHKAIPIMPLPFAALCCLLNIGCPGLGTLISAFSVFCCASTRIEKPIHAFGLNILAGILQALTFIVIVGWIWSILWGMTFVQFSIQRTKRNALSETPSRNIPYYVRRQSSVDPEYSSKS</sequence>
<keyword evidence="3 6" id="KW-1133">Transmembrane helix</keyword>
<evidence type="ECO:0000256" key="4">
    <source>
        <dbReference type="ARBA" id="ARBA00023136"/>
    </source>
</evidence>
<feature type="transmembrane region" description="Helical" evidence="6">
    <location>
        <begin position="98"/>
        <end position="120"/>
    </location>
</feature>
<evidence type="ECO:0000256" key="2">
    <source>
        <dbReference type="ARBA" id="ARBA00022692"/>
    </source>
</evidence>
<protein>
    <submittedName>
        <fullName evidence="7">DgyrCDS5885</fullName>
    </submittedName>
</protein>
<feature type="transmembrane region" description="Helical" evidence="6">
    <location>
        <begin position="60"/>
        <end position="86"/>
    </location>
</feature>
<keyword evidence="8" id="KW-1185">Reference proteome</keyword>
<dbReference type="AlphaFoldDB" id="A0A7I8VP39"/>
<dbReference type="InterPro" id="IPR026673">
    <property type="entry name" value="SPEC3/Stum"/>
</dbReference>
<evidence type="ECO:0000256" key="5">
    <source>
        <dbReference type="SAM" id="MobiDB-lite"/>
    </source>
</evidence>
<gene>
    <name evidence="7" type="ORF">DGYR_LOCUS5631</name>
</gene>
<evidence type="ECO:0000313" key="8">
    <source>
        <dbReference type="Proteomes" id="UP000549394"/>
    </source>
</evidence>
<keyword evidence="4 6" id="KW-0472">Membrane</keyword>
<evidence type="ECO:0000256" key="6">
    <source>
        <dbReference type="SAM" id="Phobius"/>
    </source>
</evidence>
<evidence type="ECO:0000256" key="1">
    <source>
        <dbReference type="ARBA" id="ARBA00004141"/>
    </source>
</evidence>
<comment type="caution">
    <text evidence="7">The sequence shown here is derived from an EMBL/GenBank/DDBJ whole genome shotgun (WGS) entry which is preliminary data.</text>
</comment>
<dbReference type="OrthoDB" id="361532at2759"/>
<feature type="region of interest" description="Disordered" evidence="5">
    <location>
        <begin position="1"/>
        <end position="25"/>
    </location>
</feature>
<keyword evidence="2 6" id="KW-0812">Transmembrane</keyword>
<comment type="subcellular location">
    <subcellularLocation>
        <location evidence="1">Membrane</location>
        <topology evidence="1">Multi-pass membrane protein</topology>
    </subcellularLocation>
</comment>
<accession>A0A7I8VP39</accession>
<dbReference type="Pfam" id="PF15795">
    <property type="entry name" value="Spec3"/>
    <property type="match status" value="1"/>
</dbReference>
<dbReference type="EMBL" id="CAJFCJ010000007">
    <property type="protein sequence ID" value="CAD5117064.1"/>
    <property type="molecule type" value="Genomic_DNA"/>
</dbReference>
<dbReference type="Proteomes" id="UP000549394">
    <property type="component" value="Unassembled WGS sequence"/>
</dbReference>